<feature type="transmembrane region" description="Helical" evidence="6">
    <location>
        <begin position="64"/>
        <end position="85"/>
    </location>
</feature>
<dbReference type="Pfam" id="PF04930">
    <property type="entry name" value="FUN14"/>
    <property type="match status" value="1"/>
</dbReference>
<organism evidence="7 8">
    <name type="scientific">Strongyloides venezuelensis</name>
    <name type="common">Threadworm</name>
    <dbReference type="NCBI Taxonomy" id="75913"/>
    <lineage>
        <taxon>Eukaryota</taxon>
        <taxon>Metazoa</taxon>
        <taxon>Ecdysozoa</taxon>
        <taxon>Nematoda</taxon>
        <taxon>Chromadorea</taxon>
        <taxon>Rhabditida</taxon>
        <taxon>Tylenchina</taxon>
        <taxon>Panagrolaimomorpha</taxon>
        <taxon>Strongyloidoidea</taxon>
        <taxon>Strongyloididae</taxon>
        <taxon>Strongyloides</taxon>
    </lineage>
</organism>
<evidence type="ECO:0000256" key="3">
    <source>
        <dbReference type="ARBA" id="ARBA00022692"/>
    </source>
</evidence>
<evidence type="ECO:0000256" key="1">
    <source>
        <dbReference type="ARBA" id="ARBA00004374"/>
    </source>
</evidence>
<accession>A0A0K0FKD0</accession>
<sequence length="145" mass="16411">MVNLDEFISKNLSTNPKKNSPYDYIKIVTDYIKNINKKPLFTQFSIGGGCGLILGYIFSKTSRYISVAIGFSIVITQFCIHKGYLRFNETRIEKDVRNLKESVLSELGVNKSVLPRQKDLESFVKKNLYVFSGLIAGTFLGYGFS</sequence>
<reference evidence="8" key="2">
    <citation type="submission" date="2015-08" db="UniProtKB">
        <authorList>
            <consortium name="WormBaseParasite"/>
        </authorList>
    </citation>
    <scope>IDENTIFICATION</scope>
</reference>
<evidence type="ECO:0000256" key="4">
    <source>
        <dbReference type="ARBA" id="ARBA00022989"/>
    </source>
</evidence>
<evidence type="ECO:0000313" key="8">
    <source>
        <dbReference type="WBParaSite" id="SVE_0949400.1"/>
    </source>
</evidence>
<proteinExistence type="inferred from homology"/>
<evidence type="ECO:0000256" key="2">
    <source>
        <dbReference type="ARBA" id="ARBA00009160"/>
    </source>
</evidence>
<reference evidence="7" key="1">
    <citation type="submission" date="2014-07" db="EMBL/GenBank/DDBJ databases">
        <authorList>
            <person name="Martin A.A"/>
            <person name="De Silva N."/>
        </authorList>
    </citation>
    <scope>NUCLEOTIDE SEQUENCE</scope>
</reference>
<feature type="transmembrane region" description="Helical" evidence="6">
    <location>
        <begin position="40"/>
        <end position="58"/>
    </location>
</feature>
<keyword evidence="4 6" id="KW-1133">Transmembrane helix</keyword>
<dbReference type="WBParaSite" id="SVE_0949400.1">
    <property type="protein sequence ID" value="SVE_0949400.1"/>
    <property type="gene ID" value="SVE_0949400"/>
</dbReference>
<keyword evidence="5 6" id="KW-0472">Membrane</keyword>
<dbReference type="AlphaFoldDB" id="A0A0K0FKD0"/>
<evidence type="ECO:0000256" key="5">
    <source>
        <dbReference type="ARBA" id="ARBA00023136"/>
    </source>
</evidence>
<dbReference type="InterPro" id="IPR007014">
    <property type="entry name" value="FUN14"/>
</dbReference>
<dbReference type="PANTHER" id="PTHR21346:SF0">
    <property type="entry name" value="RE45833P"/>
    <property type="match status" value="1"/>
</dbReference>
<dbReference type="STRING" id="75913.A0A0K0FKD0"/>
<keyword evidence="7" id="KW-1185">Reference proteome</keyword>
<name>A0A0K0FKD0_STRVS</name>
<evidence type="ECO:0000256" key="6">
    <source>
        <dbReference type="SAM" id="Phobius"/>
    </source>
</evidence>
<dbReference type="PANTHER" id="PTHR21346">
    <property type="entry name" value="FUN14 DOMAIN CONTAINING"/>
    <property type="match status" value="1"/>
</dbReference>
<evidence type="ECO:0000313" key="7">
    <source>
        <dbReference type="Proteomes" id="UP000035680"/>
    </source>
</evidence>
<dbReference type="GO" id="GO:0005741">
    <property type="term" value="C:mitochondrial outer membrane"/>
    <property type="evidence" value="ECO:0007669"/>
    <property type="project" value="UniProtKB-SubCell"/>
</dbReference>
<comment type="subcellular location">
    <subcellularLocation>
        <location evidence="1">Mitochondrion outer membrane</location>
        <topology evidence="1">Multi-pass membrane protein</topology>
    </subcellularLocation>
</comment>
<comment type="similarity">
    <text evidence="2">Belongs to the FUN14 family.</text>
</comment>
<feature type="transmembrane region" description="Helical" evidence="6">
    <location>
        <begin position="127"/>
        <end position="144"/>
    </location>
</feature>
<dbReference type="GO" id="GO:0000422">
    <property type="term" value="P:autophagy of mitochondrion"/>
    <property type="evidence" value="ECO:0007669"/>
    <property type="project" value="TreeGrafter"/>
</dbReference>
<dbReference type="Proteomes" id="UP000035680">
    <property type="component" value="Unassembled WGS sequence"/>
</dbReference>
<keyword evidence="3 6" id="KW-0812">Transmembrane</keyword>
<protein>
    <submittedName>
        <fullName evidence="8">FUN14 family protein</fullName>
    </submittedName>
</protein>